<evidence type="ECO:0000313" key="3">
    <source>
        <dbReference type="Proteomes" id="UP000509684"/>
    </source>
</evidence>
<reference evidence="2 3" key="1">
    <citation type="journal article" date="2019" name="Microbiome">
        <title>Annotated bacterial chromosomes from frame-shift-corrected long-read metagenomic data.</title>
        <authorList>
            <person name="Arumugam K."/>
            <person name="Bagci C."/>
            <person name="Bessarab I."/>
            <person name="Beier S."/>
            <person name="Buchfink B."/>
            <person name="Gorska A."/>
            <person name="Qiu G."/>
            <person name="Huson D.H."/>
            <person name="Williams R.B.H."/>
        </authorList>
    </citation>
    <scope>NUCLEOTIDE SEQUENCE [LARGE SCALE GENOMIC DNA]</scope>
    <source>
        <strain evidence="2">SSA1</strain>
    </source>
</reference>
<dbReference type="EMBL" id="CP058708">
    <property type="protein sequence ID" value="QLH51697.1"/>
    <property type="molecule type" value="Genomic_DNA"/>
</dbReference>
<feature type="region of interest" description="Disordered" evidence="1">
    <location>
        <begin position="26"/>
        <end position="48"/>
    </location>
</feature>
<proteinExistence type="predicted"/>
<gene>
    <name evidence="2" type="ORF">HWD57_19270</name>
</gene>
<organism evidence="2 3">
    <name type="scientific">Candidatus Accumulibacter cognatus</name>
    <dbReference type="NCBI Taxonomy" id="2954383"/>
    <lineage>
        <taxon>Bacteria</taxon>
        <taxon>Pseudomonadati</taxon>
        <taxon>Pseudomonadota</taxon>
        <taxon>Betaproteobacteria</taxon>
        <taxon>Candidatus Accumulibacter</taxon>
    </lineage>
</organism>
<dbReference type="Proteomes" id="UP000509684">
    <property type="component" value="Chromosome"/>
</dbReference>
<dbReference type="KEGG" id="acog:HWD57_19270"/>
<dbReference type="AlphaFoldDB" id="A0A7D5SER2"/>
<evidence type="ECO:0000313" key="2">
    <source>
        <dbReference type="EMBL" id="QLH51697.1"/>
    </source>
</evidence>
<name>A0A7D5SER2_9PROT</name>
<accession>A0A7D5SER2</accession>
<evidence type="ECO:0000256" key="1">
    <source>
        <dbReference type="SAM" id="MobiDB-lite"/>
    </source>
</evidence>
<protein>
    <submittedName>
        <fullName evidence="2">Uncharacterized protein</fullName>
    </submittedName>
</protein>
<sequence>MQLKDFISETLSQLIGGVVEAQEKVQASGGRVSPHVRNPSDPKSLYGRTNDQLPVIFVDFDISVEAQETTGTKGGIGVVTGMFNLGSAGESKENRQSMNKIKFSIPVALPLQPYKDEESKA</sequence>